<dbReference type="OrthoDB" id="287799at2759"/>
<evidence type="ECO:0000256" key="1">
    <source>
        <dbReference type="SAM" id="MobiDB-lite"/>
    </source>
</evidence>
<proteinExistence type="predicted"/>
<dbReference type="EMBL" id="CAJJDP010000009">
    <property type="protein sequence ID" value="CAD8138999.1"/>
    <property type="molecule type" value="Genomic_DNA"/>
</dbReference>
<accession>A0A8S1SID3</accession>
<protein>
    <submittedName>
        <fullName evidence="2">Uncharacterized protein</fullName>
    </submittedName>
</protein>
<feature type="region of interest" description="Disordered" evidence="1">
    <location>
        <begin position="74"/>
        <end position="103"/>
    </location>
</feature>
<feature type="compositionally biased region" description="Polar residues" evidence="1">
    <location>
        <begin position="74"/>
        <end position="95"/>
    </location>
</feature>
<reference evidence="2" key="1">
    <citation type="submission" date="2021-01" db="EMBL/GenBank/DDBJ databases">
        <authorList>
            <consortium name="Genoscope - CEA"/>
            <person name="William W."/>
        </authorList>
    </citation>
    <scope>NUCLEOTIDE SEQUENCE</scope>
</reference>
<dbReference type="AlphaFoldDB" id="A0A8S1SID3"/>
<organism evidence="2 3">
    <name type="scientific">Paramecium octaurelia</name>
    <dbReference type="NCBI Taxonomy" id="43137"/>
    <lineage>
        <taxon>Eukaryota</taxon>
        <taxon>Sar</taxon>
        <taxon>Alveolata</taxon>
        <taxon>Ciliophora</taxon>
        <taxon>Intramacronucleata</taxon>
        <taxon>Oligohymenophorea</taxon>
        <taxon>Peniculida</taxon>
        <taxon>Parameciidae</taxon>
        <taxon>Paramecium</taxon>
    </lineage>
</organism>
<evidence type="ECO:0000313" key="3">
    <source>
        <dbReference type="Proteomes" id="UP000683925"/>
    </source>
</evidence>
<dbReference type="Proteomes" id="UP000683925">
    <property type="component" value="Unassembled WGS sequence"/>
</dbReference>
<dbReference type="OMA" id="RCHSINS"/>
<evidence type="ECO:0000313" key="2">
    <source>
        <dbReference type="EMBL" id="CAD8138999.1"/>
    </source>
</evidence>
<sequence length="185" mass="22150">MDQQKSELQDTVLFRKFQEYLENQNELQIYHNTHVDKFYKAMPCTIRPRKIKNNPIIMAQMLSKKIVYQEKIQSPQTNYQESNRTRGCQRLSSPTRNDERQHQMRSLLVSRREKQRCHSINSEVFKEVTLQLNHNILDQPKKIRTPRSTRAELYFSYHLRDSLRTPRCGITIPQYLAGKIKSIKQ</sequence>
<gene>
    <name evidence="2" type="ORF">POCTA_138.1.T0100174</name>
</gene>
<keyword evidence="3" id="KW-1185">Reference proteome</keyword>
<name>A0A8S1SID3_PAROT</name>
<comment type="caution">
    <text evidence="2">The sequence shown here is derived from an EMBL/GenBank/DDBJ whole genome shotgun (WGS) entry which is preliminary data.</text>
</comment>